<evidence type="ECO:0000256" key="8">
    <source>
        <dbReference type="RuleBase" id="RU363041"/>
    </source>
</evidence>
<keyword evidence="5 8" id="KW-0812">Transmembrane</keyword>
<evidence type="ECO:0000256" key="7">
    <source>
        <dbReference type="ARBA" id="ARBA00023136"/>
    </source>
</evidence>
<evidence type="ECO:0000256" key="2">
    <source>
        <dbReference type="ARBA" id="ARBA00009142"/>
    </source>
</evidence>
<evidence type="ECO:0000313" key="10">
    <source>
        <dbReference type="Proteomes" id="UP000035100"/>
    </source>
</evidence>
<evidence type="ECO:0000256" key="1">
    <source>
        <dbReference type="ARBA" id="ARBA00004651"/>
    </source>
</evidence>
<evidence type="ECO:0000256" key="3">
    <source>
        <dbReference type="ARBA" id="ARBA00022448"/>
    </source>
</evidence>
<dbReference type="GO" id="GO:0005886">
    <property type="term" value="C:plasma membrane"/>
    <property type="evidence" value="ECO:0007669"/>
    <property type="project" value="UniProtKB-SubCell"/>
</dbReference>
<keyword evidence="10" id="KW-1185">Reference proteome</keyword>
<feature type="transmembrane region" description="Helical" evidence="8">
    <location>
        <begin position="12"/>
        <end position="36"/>
    </location>
</feature>
<feature type="transmembrane region" description="Helical" evidence="8">
    <location>
        <begin position="231"/>
        <end position="249"/>
    </location>
</feature>
<dbReference type="OrthoDB" id="7028171at2"/>
<dbReference type="PANTHER" id="PTHR30269">
    <property type="entry name" value="TRANSMEMBRANE PROTEIN YFCA"/>
    <property type="match status" value="1"/>
</dbReference>
<dbReference type="AlphaFoldDB" id="A0A0D0NRS4"/>
<dbReference type="PATRIC" id="fig|1123501.6.peg.373"/>
<dbReference type="InterPro" id="IPR052017">
    <property type="entry name" value="TSUP"/>
</dbReference>
<dbReference type="Pfam" id="PF01925">
    <property type="entry name" value="TauE"/>
    <property type="match status" value="1"/>
</dbReference>
<feature type="transmembrane region" description="Helical" evidence="8">
    <location>
        <begin position="175"/>
        <end position="195"/>
    </location>
</feature>
<evidence type="ECO:0000313" key="9">
    <source>
        <dbReference type="EMBL" id="KIQ70940.1"/>
    </source>
</evidence>
<dbReference type="RefSeq" id="WP_018304443.1">
    <property type="nucleotide sequence ID" value="NZ_KB902313.1"/>
</dbReference>
<keyword evidence="3" id="KW-0813">Transport</keyword>
<keyword evidence="7 8" id="KW-0472">Membrane</keyword>
<evidence type="ECO:0000256" key="4">
    <source>
        <dbReference type="ARBA" id="ARBA00022475"/>
    </source>
</evidence>
<dbReference type="PANTHER" id="PTHR30269:SF37">
    <property type="entry name" value="MEMBRANE TRANSPORTER PROTEIN"/>
    <property type="match status" value="1"/>
</dbReference>
<comment type="caution">
    <text evidence="9">The sequence shown here is derived from an EMBL/GenBank/DDBJ whole genome shotgun (WGS) entry which is preliminary data.</text>
</comment>
<dbReference type="STRING" id="1123501.Wenmar_00315"/>
<reference evidence="9 10" key="1">
    <citation type="submission" date="2013-01" db="EMBL/GenBank/DDBJ databases">
        <authorList>
            <person name="Fiebig A."/>
            <person name="Goeker M."/>
            <person name="Klenk H.-P.P."/>
        </authorList>
    </citation>
    <scope>NUCLEOTIDE SEQUENCE [LARGE SCALE GENOMIC DNA]</scope>
    <source>
        <strain evidence="9 10">DSM 24838</strain>
    </source>
</reference>
<protein>
    <recommendedName>
        <fullName evidence="8">Probable membrane transporter protein</fullName>
    </recommendedName>
</protein>
<proteinExistence type="inferred from homology"/>
<feature type="transmembrane region" description="Helical" evidence="8">
    <location>
        <begin position="106"/>
        <end position="124"/>
    </location>
</feature>
<evidence type="ECO:0000256" key="5">
    <source>
        <dbReference type="ARBA" id="ARBA00022692"/>
    </source>
</evidence>
<dbReference type="eggNOG" id="COG0730">
    <property type="taxonomic scope" value="Bacteria"/>
</dbReference>
<sequence>MAGLVFDTPAAVAVALIAVILVGLSKGGLGGAMALLGVPIMALVIPPVQAAGILLPILIAMDAVSLWSWRGWWDRRTLVLMLPWAVVGIAVGWATAALVSDGAVRLIVGTIGLLFVARWVWLTLGRKASPHGHRPALAALWASVAGYTSFVAHAGGPPYQVYTMPLRMDPKVYTGTSVVFFAVVNVVKLVPYAALGQLAADNLVTSAALMPVAALATLAGAWLVRRMKAEVFYPFMYAMVTLVAGKLVWDGIAAL</sequence>
<feature type="transmembrane region" description="Helical" evidence="8">
    <location>
        <begin position="207"/>
        <end position="225"/>
    </location>
</feature>
<comment type="similarity">
    <text evidence="2 8">Belongs to the 4-toluene sulfonate uptake permease (TSUP) (TC 2.A.102) family.</text>
</comment>
<gene>
    <name evidence="9" type="ORF">Wenmar_00315</name>
</gene>
<name>A0A0D0NRS4_9RHOB</name>
<comment type="subcellular location">
    <subcellularLocation>
        <location evidence="1 8">Cell membrane</location>
        <topology evidence="1 8">Multi-pass membrane protein</topology>
    </subcellularLocation>
</comment>
<keyword evidence="4 8" id="KW-1003">Cell membrane</keyword>
<accession>A0A0D0NRS4</accession>
<dbReference type="EMBL" id="AONG01000003">
    <property type="protein sequence ID" value="KIQ70940.1"/>
    <property type="molecule type" value="Genomic_DNA"/>
</dbReference>
<evidence type="ECO:0000256" key="6">
    <source>
        <dbReference type="ARBA" id="ARBA00022989"/>
    </source>
</evidence>
<dbReference type="Proteomes" id="UP000035100">
    <property type="component" value="Unassembled WGS sequence"/>
</dbReference>
<feature type="transmembrane region" description="Helical" evidence="8">
    <location>
        <begin position="136"/>
        <end position="155"/>
    </location>
</feature>
<organism evidence="9 10">
    <name type="scientific">Wenxinia marina DSM 24838</name>
    <dbReference type="NCBI Taxonomy" id="1123501"/>
    <lineage>
        <taxon>Bacteria</taxon>
        <taxon>Pseudomonadati</taxon>
        <taxon>Pseudomonadota</taxon>
        <taxon>Alphaproteobacteria</taxon>
        <taxon>Rhodobacterales</taxon>
        <taxon>Roseobacteraceae</taxon>
        <taxon>Wenxinia</taxon>
    </lineage>
</organism>
<dbReference type="InterPro" id="IPR002781">
    <property type="entry name" value="TM_pro_TauE-like"/>
</dbReference>
<feature type="transmembrane region" description="Helical" evidence="8">
    <location>
        <begin position="48"/>
        <end position="67"/>
    </location>
</feature>
<keyword evidence="6 8" id="KW-1133">Transmembrane helix</keyword>
<feature type="transmembrane region" description="Helical" evidence="8">
    <location>
        <begin position="79"/>
        <end position="100"/>
    </location>
</feature>